<accession>A0ABV2BQX4</accession>
<dbReference type="PANTHER" id="PTHR32089:SF112">
    <property type="entry name" value="LYSOZYME-LIKE PROTEIN-RELATED"/>
    <property type="match status" value="1"/>
</dbReference>
<organism evidence="1 2">
    <name type="scientific">Aliikangiella maris</name>
    <dbReference type="NCBI Taxonomy" id="3162458"/>
    <lineage>
        <taxon>Bacteria</taxon>
        <taxon>Pseudomonadati</taxon>
        <taxon>Pseudomonadota</taxon>
        <taxon>Gammaproteobacteria</taxon>
        <taxon>Oceanospirillales</taxon>
        <taxon>Pleioneaceae</taxon>
        <taxon>Aliikangiella</taxon>
    </lineage>
</organism>
<evidence type="ECO:0000313" key="1">
    <source>
        <dbReference type="EMBL" id="MET1254339.1"/>
    </source>
</evidence>
<dbReference type="CDD" id="cd06225">
    <property type="entry name" value="HAMP"/>
    <property type="match status" value="1"/>
</dbReference>
<dbReference type="PROSITE" id="PS50111">
    <property type="entry name" value="CHEMOTAXIS_TRANSDUC_2"/>
    <property type="match status" value="1"/>
</dbReference>
<dbReference type="CDD" id="cd11386">
    <property type="entry name" value="MCP_signal"/>
    <property type="match status" value="1"/>
</dbReference>
<dbReference type="SMART" id="SM00304">
    <property type="entry name" value="HAMP"/>
    <property type="match status" value="1"/>
</dbReference>
<sequence>MQWQNISLKWKLFLPITVIILLVTLLTIQQLYSTQNLSKDFFGVYENYMPSLDLVLNADRDLYQAQIAERTIAMGKSTSKLLSDHSENIQQVKDRLNKTATYDIKPETKQKIKQILNALNSWEKNSKQMLNDLSNSKISISQATQLSTQSLNAEFESMRDILDKIGEDLSSTSSTLASAAKQTSQSAITSIIIYSMLTLVFAIGIAVIFPRMILNAFDNLRKSLYDLAKGNGDLTKQLPVNGQDEIGEVSKTFNQFLNSLRNVIQSIAETSNLIQNSSLDLNGVVEQNKYTLDNQAESISLVATAVTQLSTTIGEVANNAQELATEVGKADSKSTEASSIFLQFIKEITELAANVNDSAEVIQRLESEATGIVVVLDVIKGIAEQTNLLALNAAIEAARAGEQGRGFAVVADEVRSLASKTQESTQQINEIIARLQVGVQEAVSIMNTSQKKADVTLESSKNAQDNLQQVTNLLSSINDRILQVATAVEEQSSVVDNINENVEKINTDANQTVAQGLTVKRSCSSLLDAAEQLKGNVSRFVI</sequence>
<dbReference type="PROSITE" id="PS50192">
    <property type="entry name" value="T_SNARE"/>
    <property type="match status" value="1"/>
</dbReference>
<dbReference type="Gene3D" id="1.10.287.950">
    <property type="entry name" value="Methyl-accepting chemotaxis protein"/>
    <property type="match status" value="1"/>
</dbReference>
<gene>
    <name evidence="1" type="ORF">ABVT43_04275</name>
</gene>
<dbReference type="InterPro" id="IPR003660">
    <property type="entry name" value="HAMP_dom"/>
</dbReference>
<name>A0ABV2BQX4_9GAMM</name>
<proteinExistence type="predicted"/>
<protein>
    <submittedName>
        <fullName evidence="1">Methyl-accepting chemotaxis protein</fullName>
    </submittedName>
</protein>
<evidence type="ECO:0000313" key="2">
    <source>
        <dbReference type="Proteomes" id="UP001548189"/>
    </source>
</evidence>
<dbReference type="InterPro" id="IPR000727">
    <property type="entry name" value="T_SNARE_dom"/>
</dbReference>
<dbReference type="PANTHER" id="PTHR32089">
    <property type="entry name" value="METHYL-ACCEPTING CHEMOTAXIS PROTEIN MCPB"/>
    <property type="match status" value="1"/>
</dbReference>
<dbReference type="SUPFAM" id="SSF58104">
    <property type="entry name" value="Methyl-accepting chemotaxis protein (MCP) signaling domain"/>
    <property type="match status" value="1"/>
</dbReference>
<dbReference type="PROSITE" id="PS50885">
    <property type="entry name" value="HAMP"/>
    <property type="match status" value="1"/>
</dbReference>
<dbReference type="InterPro" id="IPR004090">
    <property type="entry name" value="Chemotax_Me-accpt_rcpt"/>
</dbReference>
<keyword evidence="2" id="KW-1185">Reference proteome</keyword>
<dbReference type="InterPro" id="IPR024478">
    <property type="entry name" value="HlyB_4HB_MCP"/>
</dbReference>
<dbReference type="Proteomes" id="UP001548189">
    <property type="component" value="Unassembled WGS sequence"/>
</dbReference>
<comment type="caution">
    <text evidence="1">The sequence shown here is derived from an EMBL/GenBank/DDBJ whole genome shotgun (WGS) entry which is preliminary data.</text>
</comment>
<dbReference type="InterPro" id="IPR004089">
    <property type="entry name" value="MCPsignal_dom"/>
</dbReference>
<dbReference type="Pfam" id="PF12729">
    <property type="entry name" value="4HB_MCP_1"/>
    <property type="match status" value="1"/>
</dbReference>
<dbReference type="SMART" id="SM00283">
    <property type="entry name" value="MA"/>
    <property type="match status" value="1"/>
</dbReference>
<dbReference type="Pfam" id="PF00672">
    <property type="entry name" value="HAMP"/>
    <property type="match status" value="1"/>
</dbReference>
<reference evidence="1 2" key="1">
    <citation type="submission" date="2024-06" db="EMBL/GenBank/DDBJ databases">
        <authorList>
            <person name="Li F."/>
        </authorList>
    </citation>
    <scope>NUCLEOTIDE SEQUENCE [LARGE SCALE GENOMIC DNA]</scope>
    <source>
        <strain evidence="1 2">GXAS 311</strain>
    </source>
</reference>
<dbReference type="Pfam" id="PF00015">
    <property type="entry name" value="MCPsignal"/>
    <property type="match status" value="1"/>
</dbReference>
<dbReference type="PRINTS" id="PR00260">
    <property type="entry name" value="CHEMTRNSDUCR"/>
</dbReference>
<dbReference type="EMBL" id="JBEVCJ010000003">
    <property type="protein sequence ID" value="MET1254339.1"/>
    <property type="molecule type" value="Genomic_DNA"/>
</dbReference>